<dbReference type="RefSeq" id="WP_345079972.1">
    <property type="nucleotide sequence ID" value="NZ_BAABFA010000008.1"/>
</dbReference>
<feature type="domain" description="Bacterial surface antigen (D15)" evidence="7">
    <location>
        <begin position="561"/>
        <end position="752"/>
    </location>
</feature>
<dbReference type="PANTHER" id="PTHR12815:SF47">
    <property type="entry name" value="TRANSLOCATION AND ASSEMBLY MODULE SUBUNIT TAMA"/>
    <property type="match status" value="1"/>
</dbReference>
<comment type="caution">
    <text evidence="8">The sequence shown here is derived from an EMBL/GenBank/DDBJ whole genome shotgun (WGS) entry which is preliminary data.</text>
</comment>
<evidence type="ECO:0000256" key="4">
    <source>
        <dbReference type="ARBA" id="ARBA00023136"/>
    </source>
</evidence>
<dbReference type="PANTHER" id="PTHR12815">
    <property type="entry name" value="SORTING AND ASSEMBLY MACHINERY SAMM50 PROTEIN FAMILY MEMBER"/>
    <property type="match status" value="1"/>
</dbReference>
<evidence type="ECO:0000256" key="3">
    <source>
        <dbReference type="ARBA" id="ARBA00022729"/>
    </source>
</evidence>
<keyword evidence="5" id="KW-0998">Cell outer membrane</keyword>
<dbReference type="Gene3D" id="2.40.160.50">
    <property type="entry name" value="membrane protein fhac: a member of the omp85/tpsb transporter family"/>
    <property type="match status" value="1"/>
</dbReference>
<evidence type="ECO:0000256" key="1">
    <source>
        <dbReference type="ARBA" id="ARBA00004370"/>
    </source>
</evidence>
<sequence length="764" mass="87470">MTLRTYIWPLLLVLAAMLSACSNTRRLPAGDRLFRGSKVFITDNEASVKERKLLKDDLAELVRPRPNSKTLGMRLKLRAYTMAGDTKKTKGLRAWLRSKVGEPPVLTADVDLPHNTALMQNYLENRGYFHAHASAHFDSLGKKKARALFYITTGPQYTINNVTLRRDTAAEVWSDINSTFDKETLLKKDQPYNLEVIKAERARIDRMLKEEGYYYFKPDYVFIVADSSIGGHKVNMNVRLKHREIPPEAYRRYTINDVFIYANYRLRGRAQDTGKENKVPVDSYYVIDPRKNFKPQVLADAMVFEKGDEYSMDMQNTTLSRLVNMGNFKFVKNRFEQVGDSLLDVYYYLTPHPRKSLRFEAGAHTQNDNRAGTKGSISWRHRNTFKGAEEFMFKINGGFEAQYSGPVRQPTIYNFGSELSLSFPRFVVPFKKIETPSRFIPRTSIKLKYNFESSAKLINISSYNASYGYVWKEGPRKEHQLYPLNFTYVRTDTVGSPQNLGLLYSNLVFNGIILGPTYDFTYNSQVGLQRKHAVFFSGRVDLSGNILGLVKKADFETNPDLLFGSTYAQYVKLQPDLRHYMRLSRTALLASRLLVGLGIPYGNSASLPNIKQFWAGGNSDLRGFPSRLVGPGTFNEYDSAGSRRFIQTLGDMKLEMNVELRQNIYKFLNVGLFAEAGNIWLFRDNPSLPGGKFTSNFYKELAADAGVGLRFDFQILVLRLDMGMPIRKPWLPEGDRWVLDDIRIADPDWKKKNLIFNIGIGYPF</sequence>
<comment type="subcellular location">
    <subcellularLocation>
        <location evidence="1">Membrane</location>
    </subcellularLocation>
</comment>
<dbReference type="InterPro" id="IPR000184">
    <property type="entry name" value="Bac_surfAg_D15"/>
</dbReference>
<keyword evidence="2" id="KW-0812">Transmembrane</keyword>
<evidence type="ECO:0000313" key="8">
    <source>
        <dbReference type="EMBL" id="GAA4463382.1"/>
    </source>
</evidence>
<keyword evidence="3 6" id="KW-0732">Signal</keyword>
<keyword evidence="4" id="KW-0472">Membrane</keyword>
<evidence type="ECO:0000313" key="9">
    <source>
        <dbReference type="Proteomes" id="UP001500067"/>
    </source>
</evidence>
<feature type="chain" id="PRO_5047162283" evidence="6">
    <location>
        <begin position="23"/>
        <end position="764"/>
    </location>
</feature>
<evidence type="ECO:0000259" key="7">
    <source>
        <dbReference type="Pfam" id="PF01103"/>
    </source>
</evidence>
<dbReference type="PROSITE" id="PS51257">
    <property type="entry name" value="PROKAR_LIPOPROTEIN"/>
    <property type="match status" value="1"/>
</dbReference>
<evidence type="ECO:0000256" key="2">
    <source>
        <dbReference type="ARBA" id="ARBA00022692"/>
    </source>
</evidence>
<organism evidence="8 9">
    <name type="scientific">Nemorincola caseinilytica</name>
    <dbReference type="NCBI Taxonomy" id="2054315"/>
    <lineage>
        <taxon>Bacteria</taxon>
        <taxon>Pseudomonadati</taxon>
        <taxon>Bacteroidota</taxon>
        <taxon>Chitinophagia</taxon>
        <taxon>Chitinophagales</taxon>
        <taxon>Chitinophagaceae</taxon>
        <taxon>Nemorincola</taxon>
    </lineage>
</organism>
<dbReference type="EMBL" id="BAABFA010000008">
    <property type="protein sequence ID" value="GAA4463382.1"/>
    <property type="molecule type" value="Genomic_DNA"/>
</dbReference>
<dbReference type="InterPro" id="IPR039910">
    <property type="entry name" value="D15-like"/>
</dbReference>
<proteinExistence type="predicted"/>
<keyword evidence="9" id="KW-1185">Reference proteome</keyword>
<dbReference type="Proteomes" id="UP001500067">
    <property type="component" value="Unassembled WGS sequence"/>
</dbReference>
<evidence type="ECO:0000256" key="5">
    <source>
        <dbReference type="ARBA" id="ARBA00023237"/>
    </source>
</evidence>
<dbReference type="Pfam" id="PF01103">
    <property type="entry name" value="Omp85"/>
    <property type="match status" value="1"/>
</dbReference>
<evidence type="ECO:0000256" key="6">
    <source>
        <dbReference type="SAM" id="SignalP"/>
    </source>
</evidence>
<name>A0ABP8N926_9BACT</name>
<accession>A0ABP8N926</accession>
<feature type="signal peptide" evidence="6">
    <location>
        <begin position="1"/>
        <end position="22"/>
    </location>
</feature>
<reference evidence="9" key="1">
    <citation type="journal article" date="2019" name="Int. J. Syst. Evol. Microbiol.">
        <title>The Global Catalogue of Microorganisms (GCM) 10K type strain sequencing project: providing services to taxonomists for standard genome sequencing and annotation.</title>
        <authorList>
            <consortium name="The Broad Institute Genomics Platform"/>
            <consortium name="The Broad Institute Genome Sequencing Center for Infectious Disease"/>
            <person name="Wu L."/>
            <person name="Ma J."/>
        </authorList>
    </citation>
    <scope>NUCLEOTIDE SEQUENCE [LARGE SCALE GENOMIC DNA]</scope>
    <source>
        <strain evidence="9">JCM 32105</strain>
    </source>
</reference>
<protein>
    <submittedName>
        <fullName evidence="8">BamA/TamA family outer membrane protein</fullName>
    </submittedName>
</protein>
<gene>
    <name evidence="8" type="ORF">GCM10023093_11710</name>
</gene>